<dbReference type="GO" id="GO:0016491">
    <property type="term" value="F:oxidoreductase activity"/>
    <property type="evidence" value="ECO:0007669"/>
    <property type="project" value="UniProtKB-KW"/>
</dbReference>
<comment type="caution">
    <text evidence="3">The sequence shown here is derived from an EMBL/GenBank/DDBJ whole genome shotgun (WGS) entry which is preliminary data.</text>
</comment>
<keyword evidence="1" id="KW-0560">Oxidoreductase</keyword>
<feature type="domain" description="2Fe-2S ferredoxin-type" evidence="2">
    <location>
        <begin position="10"/>
        <end position="92"/>
    </location>
</feature>
<dbReference type="CDD" id="cd00207">
    <property type="entry name" value="fer2"/>
    <property type="match status" value="1"/>
</dbReference>
<dbReference type="AlphaFoldDB" id="A0A256FUP4"/>
<accession>A0A256FUP4</accession>
<dbReference type="Gene3D" id="3.10.20.440">
    <property type="entry name" value="2Fe-2S iron-sulphur cluster binding domain, sarcosine oxidase, alpha subunit, N-terminal domain"/>
    <property type="match status" value="1"/>
</dbReference>
<proteinExistence type="predicted"/>
<dbReference type="PROSITE" id="PS51085">
    <property type="entry name" value="2FE2S_FER_2"/>
    <property type="match status" value="1"/>
</dbReference>
<dbReference type="GO" id="GO:0051536">
    <property type="term" value="F:iron-sulfur cluster binding"/>
    <property type="evidence" value="ECO:0007669"/>
    <property type="project" value="InterPro"/>
</dbReference>
<dbReference type="SUPFAM" id="SSF54292">
    <property type="entry name" value="2Fe-2S ferredoxin-like"/>
    <property type="match status" value="1"/>
</dbReference>
<evidence type="ECO:0000259" key="2">
    <source>
        <dbReference type="PROSITE" id="PS51085"/>
    </source>
</evidence>
<dbReference type="RefSeq" id="WP_094573531.1">
    <property type="nucleotide sequence ID" value="NZ_JBHEEL010000011.1"/>
</dbReference>
<dbReference type="EMBL" id="NNRK01000011">
    <property type="protein sequence ID" value="OYR18569.1"/>
    <property type="molecule type" value="Genomic_DNA"/>
</dbReference>
<dbReference type="InterPro" id="IPR042204">
    <property type="entry name" value="2Fe-2S-bd_N"/>
</dbReference>
<dbReference type="OrthoDB" id="573392at2"/>
<reference evidence="3 4" key="1">
    <citation type="submission" date="2017-07" db="EMBL/GenBank/DDBJ databases">
        <title>Phylogenetic study on the rhizospheric bacterium Ochrobactrum sp. A44.</title>
        <authorList>
            <person name="Krzyzanowska D.M."/>
            <person name="Ossowicki A."/>
            <person name="Rajewska M."/>
            <person name="Maciag T."/>
            <person name="Kaczynski Z."/>
            <person name="Czerwicka M."/>
            <person name="Jafra S."/>
        </authorList>
    </citation>
    <scope>NUCLEOTIDE SEQUENCE [LARGE SCALE GENOMIC DNA]</scope>
    <source>
        <strain evidence="3 4">PR17</strain>
    </source>
</reference>
<organism evidence="3 4">
    <name type="scientific">Brucella rhizosphaerae</name>
    <dbReference type="NCBI Taxonomy" id="571254"/>
    <lineage>
        <taxon>Bacteria</taxon>
        <taxon>Pseudomonadati</taxon>
        <taxon>Pseudomonadota</taxon>
        <taxon>Alphaproteobacteria</taxon>
        <taxon>Hyphomicrobiales</taxon>
        <taxon>Brucellaceae</taxon>
        <taxon>Brucella/Ochrobactrum group</taxon>
        <taxon>Brucella</taxon>
    </lineage>
</organism>
<protein>
    <submittedName>
        <fullName evidence="3">2Fe-2S iron-sulfur cluster binding domain protein</fullName>
    </submittedName>
</protein>
<dbReference type="InterPro" id="IPR036010">
    <property type="entry name" value="2Fe-2S_ferredoxin-like_sf"/>
</dbReference>
<keyword evidence="4" id="KW-1185">Reference proteome</keyword>
<evidence type="ECO:0000313" key="4">
    <source>
        <dbReference type="Proteomes" id="UP000216345"/>
    </source>
</evidence>
<gene>
    <name evidence="3" type="ORF">CEV32_3110</name>
</gene>
<sequence length="99" mass="10672">MFRQTEKPVDTVAIIFDGLPYEVGAGQTVAAALLAEGINTLRKSVVGNQARAPYCLMGVCFECLVKVDGVENRQACMTVVRDGMRISSQTGARKTDEGF</sequence>
<dbReference type="InterPro" id="IPR001041">
    <property type="entry name" value="2Fe-2S_ferredoxin-type"/>
</dbReference>
<evidence type="ECO:0000256" key="1">
    <source>
        <dbReference type="ARBA" id="ARBA00023002"/>
    </source>
</evidence>
<evidence type="ECO:0000313" key="3">
    <source>
        <dbReference type="EMBL" id="OYR18569.1"/>
    </source>
</evidence>
<dbReference type="Pfam" id="PF13510">
    <property type="entry name" value="Fer2_4"/>
    <property type="match status" value="1"/>
</dbReference>
<dbReference type="Proteomes" id="UP000216345">
    <property type="component" value="Unassembled WGS sequence"/>
</dbReference>
<name>A0A256FUP4_9HYPH</name>